<feature type="domain" description="F-box associated beta-propeller type 3" evidence="1">
    <location>
        <begin position="71"/>
        <end position="264"/>
    </location>
</feature>
<evidence type="ECO:0000313" key="2">
    <source>
        <dbReference type="EMBL" id="KAF7127568.1"/>
    </source>
</evidence>
<dbReference type="AlphaFoldDB" id="A0A834LBJ7"/>
<reference evidence="2" key="1">
    <citation type="submission" date="2019-11" db="EMBL/GenBank/DDBJ databases">
        <authorList>
            <person name="Liu Y."/>
            <person name="Hou J."/>
            <person name="Li T.-Q."/>
            <person name="Guan C.-H."/>
            <person name="Wu X."/>
            <person name="Wu H.-Z."/>
            <person name="Ling F."/>
            <person name="Zhang R."/>
            <person name="Shi X.-G."/>
            <person name="Ren J.-P."/>
            <person name="Chen E.-F."/>
            <person name="Sun J.-M."/>
        </authorList>
    </citation>
    <scope>NUCLEOTIDE SEQUENCE</scope>
    <source>
        <strain evidence="2">Adult_tree_wgs_1</strain>
        <tissue evidence="2">Leaves</tissue>
    </source>
</reference>
<gene>
    <name evidence="2" type="ORF">RHSIM_Rhsim11G0091600</name>
</gene>
<evidence type="ECO:0000313" key="3">
    <source>
        <dbReference type="Proteomes" id="UP000626092"/>
    </source>
</evidence>
<dbReference type="NCBIfam" id="TIGR01640">
    <property type="entry name" value="F_box_assoc_1"/>
    <property type="match status" value="1"/>
</dbReference>
<accession>A0A834LBJ7</accession>
<dbReference type="Proteomes" id="UP000626092">
    <property type="component" value="Unassembled WGS sequence"/>
</dbReference>
<dbReference type="Pfam" id="PF08268">
    <property type="entry name" value="FBA_3"/>
    <property type="match status" value="1"/>
</dbReference>
<dbReference type="EMBL" id="WJXA01000011">
    <property type="protein sequence ID" value="KAF7127568.1"/>
    <property type="molecule type" value="Genomic_DNA"/>
</dbReference>
<dbReference type="InterPro" id="IPR013187">
    <property type="entry name" value="F-box-assoc_dom_typ3"/>
</dbReference>
<dbReference type="InterPro" id="IPR017451">
    <property type="entry name" value="F-box-assoc_interact_dom"/>
</dbReference>
<proteinExistence type="predicted"/>
<sequence length="282" mass="33284">MWKGVQAMVGVNFNTFVDTHLKRATPVLFVHHACTELEINFYMYIFDEGAKVDQMIRKMGAEFMQLECTDSPHLCGSCNGLLVFRRDSYYSGGSFVFNPLTREKVTIRSSVHPSAVCGFFFHPLLKDYRLRLVHPKGNRFEYFAYSLGSRLWRKLADLSYRPGAFDQPIIMNGALHWLISNEGTKEYHYVMMFKMGTEKFRAMPYPKTEYNERMRHSYAILLESKGKLAFCRVYGSSFWVWVLEDYQDRIWVRRHLVHLDFGWEPYPFMRDCFSGKDRNIDI</sequence>
<dbReference type="PANTHER" id="PTHR31672:SF13">
    <property type="entry name" value="F-BOX PROTEIN CPR30-LIKE"/>
    <property type="match status" value="1"/>
</dbReference>
<organism evidence="2 3">
    <name type="scientific">Rhododendron simsii</name>
    <name type="common">Sims's rhododendron</name>
    <dbReference type="NCBI Taxonomy" id="118357"/>
    <lineage>
        <taxon>Eukaryota</taxon>
        <taxon>Viridiplantae</taxon>
        <taxon>Streptophyta</taxon>
        <taxon>Embryophyta</taxon>
        <taxon>Tracheophyta</taxon>
        <taxon>Spermatophyta</taxon>
        <taxon>Magnoliopsida</taxon>
        <taxon>eudicotyledons</taxon>
        <taxon>Gunneridae</taxon>
        <taxon>Pentapetalae</taxon>
        <taxon>asterids</taxon>
        <taxon>Ericales</taxon>
        <taxon>Ericaceae</taxon>
        <taxon>Ericoideae</taxon>
        <taxon>Rhodoreae</taxon>
        <taxon>Rhododendron</taxon>
    </lineage>
</organism>
<protein>
    <recommendedName>
        <fullName evidence="1">F-box associated beta-propeller type 3 domain-containing protein</fullName>
    </recommendedName>
</protein>
<keyword evidence="3" id="KW-1185">Reference proteome</keyword>
<evidence type="ECO:0000259" key="1">
    <source>
        <dbReference type="Pfam" id="PF08268"/>
    </source>
</evidence>
<name>A0A834LBJ7_RHOSS</name>
<dbReference type="PANTHER" id="PTHR31672">
    <property type="entry name" value="BNACNNG10540D PROTEIN"/>
    <property type="match status" value="1"/>
</dbReference>
<dbReference type="OrthoDB" id="692435at2759"/>
<comment type="caution">
    <text evidence="2">The sequence shown here is derived from an EMBL/GenBank/DDBJ whole genome shotgun (WGS) entry which is preliminary data.</text>
</comment>
<dbReference type="InterPro" id="IPR050796">
    <property type="entry name" value="SCF_F-box_component"/>
</dbReference>